<evidence type="ECO:0000313" key="6">
    <source>
        <dbReference type="EMBL" id="EPS66204.1"/>
    </source>
</evidence>
<feature type="compositionally biased region" description="Pro residues" evidence="3">
    <location>
        <begin position="281"/>
        <end position="290"/>
    </location>
</feature>
<dbReference type="InterPro" id="IPR038408">
    <property type="entry name" value="GNK2_sf"/>
</dbReference>
<name>S8CGU6_9LAMI</name>
<sequence length="290" mass="30134">MDFFGPMIVSFLLLIIFNSLAGVEAQGFSFCGDYNTTRSSYRRNLDSVLSSLPADIAGAGFFSSSAGQDPDRVTATALCRADVQSGDCRDCVGNATSELVAACPFNGEAISYRNLCVVRFSNRSIAGALAVSPGILLRNNENASDAQRFSRDLGSLLDDLRALAAGGGPLLKAAAGNRTTGPGNATVYALVQCTPDISAGDCDLCLLNATQRIPAFAPVGFRALFPSCNLRYEATPFFNLSRIQEVETLSVSPSQSPAGAPPPPSSPSPTPTQLTPGPQTGAPPPPPPGL</sequence>
<comment type="caution">
    <text evidence="6">The sequence shown here is derived from an EMBL/GenBank/DDBJ whole genome shotgun (WGS) entry which is preliminary data.</text>
</comment>
<dbReference type="PANTHER" id="PTHR32099:SF51">
    <property type="entry name" value="CYSTEINE-RICH RECEPTOR-LIKE PROTEIN KINASE 25 ISOFORM X1"/>
    <property type="match status" value="1"/>
</dbReference>
<feature type="region of interest" description="Disordered" evidence="3">
    <location>
        <begin position="248"/>
        <end position="290"/>
    </location>
</feature>
<dbReference type="EMBL" id="AUSU01003804">
    <property type="protein sequence ID" value="EPS66204.1"/>
    <property type="molecule type" value="Genomic_DNA"/>
</dbReference>
<dbReference type="Proteomes" id="UP000015453">
    <property type="component" value="Unassembled WGS sequence"/>
</dbReference>
<dbReference type="InterPro" id="IPR002902">
    <property type="entry name" value="GNK2"/>
</dbReference>
<keyword evidence="1 4" id="KW-0732">Signal</keyword>
<dbReference type="PROSITE" id="PS51473">
    <property type="entry name" value="GNK2"/>
    <property type="match status" value="2"/>
</dbReference>
<feature type="compositionally biased region" description="Pro residues" evidence="3">
    <location>
        <begin position="259"/>
        <end position="270"/>
    </location>
</feature>
<dbReference type="AlphaFoldDB" id="S8CGU6"/>
<accession>S8CGU6</accession>
<feature type="compositionally biased region" description="Low complexity" evidence="3">
    <location>
        <begin position="271"/>
        <end position="280"/>
    </location>
</feature>
<evidence type="ECO:0000256" key="1">
    <source>
        <dbReference type="ARBA" id="ARBA00022729"/>
    </source>
</evidence>
<dbReference type="OrthoDB" id="878372at2759"/>
<evidence type="ECO:0000256" key="3">
    <source>
        <dbReference type="SAM" id="MobiDB-lite"/>
    </source>
</evidence>
<proteinExistence type="predicted"/>
<evidence type="ECO:0000313" key="7">
    <source>
        <dbReference type="Proteomes" id="UP000015453"/>
    </source>
</evidence>
<protein>
    <recommendedName>
        <fullName evidence="5">Gnk2-homologous domain-containing protein</fullName>
    </recommendedName>
</protein>
<organism evidence="6 7">
    <name type="scientific">Genlisea aurea</name>
    <dbReference type="NCBI Taxonomy" id="192259"/>
    <lineage>
        <taxon>Eukaryota</taxon>
        <taxon>Viridiplantae</taxon>
        <taxon>Streptophyta</taxon>
        <taxon>Embryophyta</taxon>
        <taxon>Tracheophyta</taxon>
        <taxon>Spermatophyta</taxon>
        <taxon>Magnoliopsida</taxon>
        <taxon>eudicotyledons</taxon>
        <taxon>Gunneridae</taxon>
        <taxon>Pentapetalae</taxon>
        <taxon>asterids</taxon>
        <taxon>lamiids</taxon>
        <taxon>Lamiales</taxon>
        <taxon>Lentibulariaceae</taxon>
        <taxon>Genlisea</taxon>
    </lineage>
</organism>
<gene>
    <name evidence="6" type="ORF">M569_08573</name>
</gene>
<evidence type="ECO:0000256" key="2">
    <source>
        <dbReference type="ARBA" id="ARBA00022737"/>
    </source>
</evidence>
<dbReference type="PANTHER" id="PTHR32099">
    <property type="entry name" value="CYSTEINE-RICH REPEAT SECRETORY PROTEIN"/>
    <property type="match status" value="1"/>
</dbReference>
<keyword evidence="2" id="KW-0677">Repeat</keyword>
<feature type="chain" id="PRO_5004549097" description="Gnk2-homologous domain-containing protein" evidence="4">
    <location>
        <begin position="26"/>
        <end position="290"/>
    </location>
</feature>
<keyword evidence="7" id="KW-1185">Reference proteome</keyword>
<evidence type="ECO:0000259" key="5">
    <source>
        <dbReference type="PROSITE" id="PS51473"/>
    </source>
</evidence>
<evidence type="ECO:0000256" key="4">
    <source>
        <dbReference type="SAM" id="SignalP"/>
    </source>
</evidence>
<dbReference type="Gene3D" id="3.30.430.20">
    <property type="entry name" value="Gnk2 domain, C-X8-C-X2-C motif"/>
    <property type="match status" value="2"/>
</dbReference>
<reference evidence="6 7" key="1">
    <citation type="journal article" date="2013" name="BMC Genomics">
        <title>The miniature genome of a carnivorous plant Genlisea aurea contains a low number of genes and short non-coding sequences.</title>
        <authorList>
            <person name="Leushkin E.V."/>
            <person name="Sutormin R.A."/>
            <person name="Nabieva E.R."/>
            <person name="Penin A.A."/>
            <person name="Kondrashov A.S."/>
            <person name="Logacheva M.D."/>
        </authorList>
    </citation>
    <scope>NUCLEOTIDE SEQUENCE [LARGE SCALE GENOMIC DNA]</scope>
</reference>
<feature type="domain" description="Gnk2-homologous" evidence="5">
    <location>
        <begin position="131"/>
        <end position="237"/>
    </location>
</feature>
<dbReference type="CDD" id="cd23509">
    <property type="entry name" value="Gnk2-like"/>
    <property type="match status" value="2"/>
</dbReference>
<feature type="domain" description="Gnk2-homologous" evidence="5">
    <location>
        <begin position="23"/>
        <end position="125"/>
    </location>
</feature>
<dbReference type="Pfam" id="PF01657">
    <property type="entry name" value="Stress-antifung"/>
    <property type="match status" value="2"/>
</dbReference>
<feature type="signal peptide" evidence="4">
    <location>
        <begin position="1"/>
        <end position="25"/>
    </location>
</feature>